<dbReference type="EMBL" id="SKCS01000218">
    <property type="protein sequence ID" value="TNN12585.1"/>
    <property type="molecule type" value="Genomic_DNA"/>
</dbReference>
<feature type="non-terminal residue" evidence="1">
    <location>
        <position position="60"/>
    </location>
</feature>
<evidence type="ECO:0000313" key="2">
    <source>
        <dbReference type="Proteomes" id="UP000311919"/>
    </source>
</evidence>
<organism evidence="1 2">
    <name type="scientific">Schistosoma japonicum</name>
    <name type="common">Blood fluke</name>
    <dbReference type="NCBI Taxonomy" id="6182"/>
    <lineage>
        <taxon>Eukaryota</taxon>
        <taxon>Metazoa</taxon>
        <taxon>Spiralia</taxon>
        <taxon>Lophotrochozoa</taxon>
        <taxon>Platyhelminthes</taxon>
        <taxon>Trematoda</taxon>
        <taxon>Digenea</taxon>
        <taxon>Strigeidida</taxon>
        <taxon>Schistosomatoidea</taxon>
        <taxon>Schistosomatidae</taxon>
        <taxon>Schistosoma</taxon>
    </lineage>
</organism>
<reference evidence="1 2" key="1">
    <citation type="submission" date="2019-03" db="EMBL/GenBank/DDBJ databases">
        <title>An improved genome assembly of the fluke Schistosoma japonicum.</title>
        <authorList>
            <person name="Hu W."/>
            <person name="Luo F."/>
            <person name="Yin M."/>
            <person name="Mo X."/>
            <person name="Sun C."/>
            <person name="Wu Q."/>
            <person name="Zhu B."/>
            <person name="Xiang M."/>
            <person name="Wang J."/>
            <person name="Wang Y."/>
            <person name="Zhang T."/>
            <person name="Xu B."/>
            <person name="Zheng H."/>
            <person name="Feng Z."/>
        </authorList>
    </citation>
    <scope>NUCLEOTIDE SEQUENCE [LARGE SCALE GENOMIC DNA]</scope>
    <source>
        <strain evidence="1">HuSjv2</strain>
        <tissue evidence="1">Worms</tissue>
    </source>
</reference>
<gene>
    <name evidence="1" type="ORF">EWB00_003611</name>
</gene>
<sequence>MYIVDTKAPFEEWMTPNKSSLLNSLLAIDTRLGSNHGSQKWTRSVYKSDGNTKNLGVHYN</sequence>
<accession>A0A4Z2D7V7</accession>
<comment type="caution">
    <text evidence="1">The sequence shown here is derived from an EMBL/GenBank/DDBJ whole genome shotgun (WGS) entry which is preliminary data.</text>
</comment>
<name>A0A4Z2D7V7_SCHJA</name>
<keyword evidence="2" id="KW-1185">Reference proteome</keyword>
<protein>
    <submittedName>
        <fullName evidence="1">Uncharacterized protein</fullName>
    </submittedName>
</protein>
<evidence type="ECO:0000313" key="1">
    <source>
        <dbReference type="EMBL" id="TNN12585.1"/>
    </source>
</evidence>
<proteinExistence type="predicted"/>
<dbReference type="Proteomes" id="UP000311919">
    <property type="component" value="Unassembled WGS sequence"/>
</dbReference>
<dbReference type="AlphaFoldDB" id="A0A4Z2D7V7"/>